<reference evidence="2 3" key="1">
    <citation type="journal article" date="2013" name="Fungal Biol.">
        <title>Analysis of microsatellite markers in the genome of the plant pathogen Ceratocystis fimbriata.</title>
        <authorList>
            <person name="Simpson M.C."/>
            <person name="Wilken P.M."/>
            <person name="Coetzee M.P."/>
            <person name="Wingfield M.J."/>
            <person name="Wingfield B.D."/>
        </authorList>
    </citation>
    <scope>NUCLEOTIDE SEQUENCE [LARGE SCALE GENOMIC DNA]</scope>
    <source>
        <strain evidence="2 3">CBS 114723</strain>
    </source>
</reference>
<sequence>MFYTPSALARAVMGPLLSKVYPPRQRRKSGAEWRMPWPKTSTKSQPSTSMASKSAETKPGLRYRPTLSACKLNRPTAGCHSKWRNPAAV</sequence>
<keyword evidence="3" id="KW-1185">Reference proteome</keyword>
<evidence type="ECO:0000313" key="3">
    <source>
        <dbReference type="Proteomes" id="UP000222788"/>
    </source>
</evidence>
<evidence type="ECO:0000256" key="1">
    <source>
        <dbReference type="SAM" id="MobiDB-lite"/>
    </source>
</evidence>
<proteinExistence type="predicted"/>
<gene>
    <name evidence="2" type="ORF">CFIMG_001135RAa</name>
</gene>
<comment type="caution">
    <text evidence="2">The sequence shown here is derived from an EMBL/GenBank/DDBJ whole genome shotgun (WGS) entry which is preliminary data.</text>
</comment>
<dbReference type="Proteomes" id="UP000222788">
    <property type="component" value="Unassembled WGS sequence"/>
</dbReference>
<protein>
    <submittedName>
        <fullName evidence="2">Uncharacterized protein</fullName>
    </submittedName>
</protein>
<feature type="region of interest" description="Disordered" evidence="1">
    <location>
        <begin position="20"/>
        <end position="67"/>
    </location>
</feature>
<dbReference type="EMBL" id="APWK03000006">
    <property type="protein sequence ID" value="PHH55912.1"/>
    <property type="molecule type" value="Genomic_DNA"/>
</dbReference>
<evidence type="ECO:0000313" key="2">
    <source>
        <dbReference type="EMBL" id="PHH55912.1"/>
    </source>
</evidence>
<reference evidence="2 3" key="2">
    <citation type="journal article" date="2013" name="IMA Fungus">
        <title>IMA Genome-F 1: Ceratocystis fimbriata: Draft nuclear genome sequence for the plant pathogen, Ceratocystis fimbriata.</title>
        <authorList>
            <person name="Wilken P.M."/>
            <person name="Steenkamp E.T."/>
            <person name="Wingfield M.J."/>
            <person name="de Beer Z.W."/>
            <person name="Wingfield B.D."/>
        </authorList>
    </citation>
    <scope>NUCLEOTIDE SEQUENCE [LARGE SCALE GENOMIC DNA]</scope>
    <source>
        <strain evidence="2 3">CBS 114723</strain>
    </source>
</reference>
<feature type="compositionally biased region" description="Low complexity" evidence="1">
    <location>
        <begin position="38"/>
        <end position="49"/>
    </location>
</feature>
<organism evidence="2 3">
    <name type="scientific">Ceratocystis fimbriata CBS 114723</name>
    <dbReference type="NCBI Taxonomy" id="1035309"/>
    <lineage>
        <taxon>Eukaryota</taxon>
        <taxon>Fungi</taxon>
        <taxon>Dikarya</taxon>
        <taxon>Ascomycota</taxon>
        <taxon>Pezizomycotina</taxon>
        <taxon>Sordariomycetes</taxon>
        <taxon>Hypocreomycetidae</taxon>
        <taxon>Microascales</taxon>
        <taxon>Ceratocystidaceae</taxon>
        <taxon>Ceratocystis</taxon>
    </lineage>
</organism>
<dbReference type="AlphaFoldDB" id="A0A2C5XK50"/>
<name>A0A2C5XK50_9PEZI</name>
<accession>A0A2C5XK50</accession>